<feature type="domain" description="Peptidase S1" evidence="2">
    <location>
        <begin position="92"/>
        <end position="327"/>
    </location>
</feature>
<comment type="caution">
    <text evidence="3">The sequence shown here is derived from an EMBL/GenBank/DDBJ whole genome shotgun (WGS) entry which is preliminary data.</text>
</comment>
<gene>
    <name evidence="3" type="ORF">J437_LFUL013134</name>
</gene>
<reference evidence="3" key="2">
    <citation type="submission" date="2017-10" db="EMBL/GenBank/DDBJ databases">
        <title>Ladona fulva Genome sequencing and assembly.</title>
        <authorList>
            <person name="Murali S."/>
            <person name="Richards S."/>
            <person name="Bandaranaike D."/>
            <person name="Bellair M."/>
            <person name="Blankenburg K."/>
            <person name="Chao H."/>
            <person name="Dinh H."/>
            <person name="Doddapaneni H."/>
            <person name="Dugan-Rocha S."/>
            <person name="Elkadiri S."/>
            <person name="Gnanaolivu R."/>
            <person name="Hernandez B."/>
            <person name="Skinner E."/>
            <person name="Javaid M."/>
            <person name="Lee S."/>
            <person name="Li M."/>
            <person name="Ming W."/>
            <person name="Munidasa M."/>
            <person name="Muniz J."/>
            <person name="Nguyen L."/>
            <person name="Hughes D."/>
            <person name="Osuji N."/>
            <person name="Pu L.-L."/>
            <person name="Puazo M."/>
            <person name="Qu C."/>
            <person name="Quiroz J."/>
            <person name="Raj R."/>
            <person name="Weissenberger G."/>
            <person name="Xin Y."/>
            <person name="Zou X."/>
            <person name="Han Y."/>
            <person name="Worley K."/>
            <person name="Muzny D."/>
            <person name="Gibbs R."/>
        </authorList>
    </citation>
    <scope>NUCLEOTIDE SEQUENCE</scope>
    <source>
        <strain evidence="3">Sampled in the wild</strain>
    </source>
</reference>
<dbReference type="PANTHER" id="PTHR24253:SF63">
    <property type="entry name" value="PEPTIDASE S1 DOMAIN-CONTAINING PROTEIN"/>
    <property type="match status" value="1"/>
</dbReference>
<dbReference type="InterPro" id="IPR001314">
    <property type="entry name" value="Peptidase_S1A"/>
</dbReference>
<evidence type="ECO:0000259" key="2">
    <source>
        <dbReference type="PROSITE" id="PS50240"/>
    </source>
</evidence>
<dbReference type="GO" id="GO:0006508">
    <property type="term" value="P:proteolysis"/>
    <property type="evidence" value="ECO:0007669"/>
    <property type="project" value="InterPro"/>
</dbReference>
<dbReference type="PRINTS" id="PR00722">
    <property type="entry name" value="CHYMOTRYPSIN"/>
</dbReference>
<dbReference type="OrthoDB" id="6407006at2759"/>
<dbReference type="PANTHER" id="PTHR24253">
    <property type="entry name" value="TRANSMEMBRANE PROTEASE SERINE"/>
    <property type="match status" value="1"/>
</dbReference>
<evidence type="ECO:0000313" key="4">
    <source>
        <dbReference type="Proteomes" id="UP000792457"/>
    </source>
</evidence>
<feature type="non-terminal residue" evidence="3">
    <location>
        <position position="342"/>
    </location>
</feature>
<dbReference type="PROSITE" id="PS50240">
    <property type="entry name" value="TRYPSIN_DOM"/>
    <property type="match status" value="1"/>
</dbReference>
<dbReference type="FunFam" id="2.40.10.10:FF:000072">
    <property type="entry name" value="CLIP-domain serine protease"/>
    <property type="match status" value="1"/>
</dbReference>
<dbReference type="SUPFAM" id="SSF50494">
    <property type="entry name" value="Trypsin-like serine proteases"/>
    <property type="match status" value="1"/>
</dbReference>
<reference evidence="3" key="1">
    <citation type="submission" date="2013-04" db="EMBL/GenBank/DDBJ databases">
        <authorList>
            <person name="Qu J."/>
            <person name="Murali S.C."/>
            <person name="Bandaranaike D."/>
            <person name="Bellair M."/>
            <person name="Blankenburg K."/>
            <person name="Chao H."/>
            <person name="Dinh H."/>
            <person name="Doddapaneni H."/>
            <person name="Downs B."/>
            <person name="Dugan-Rocha S."/>
            <person name="Elkadiri S."/>
            <person name="Gnanaolivu R.D."/>
            <person name="Hernandez B."/>
            <person name="Javaid M."/>
            <person name="Jayaseelan J.C."/>
            <person name="Lee S."/>
            <person name="Li M."/>
            <person name="Ming W."/>
            <person name="Munidasa M."/>
            <person name="Muniz J."/>
            <person name="Nguyen L."/>
            <person name="Ongeri F."/>
            <person name="Osuji N."/>
            <person name="Pu L.-L."/>
            <person name="Puazo M."/>
            <person name="Qu C."/>
            <person name="Quiroz J."/>
            <person name="Raj R."/>
            <person name="Weissenberger G."/>
            <person name="Xin Y."/>
            <person name="Zou X."/>
            <person name="Han Y."/>
            <person name="Richards S."/>
            <person name="Worley K."/>
            <person name="Muzny D."/>
            <person name="Gibbs R."/>
        </authorList>
    </citation>
    <scope>NUCLEOTIDE SEQUENCE</scope>
    <source>
        <strain evidence="3">Sampled in the wild</strain>
    </source>
</reference>
<dbReference type="Proteomes" id="UP000792457">
    <property type="component" value="Unassembled WGS sequence"/>
</dbReference>
<dbReference type="Gene3D" id="2.40.10.10">
    <property type="entry name" value="Trypsin-like serine proteases"/>
    <property type="match status" value="1"/>
</dbReference>
<evidence type="ECO:0000256" key="1">
    <source>
        <dbReference type="ARBA" id="ARBA00023157"/>
    </source>
</evidence>
<dbReference type="EMBL" id="KZ308633">
    <property type="protein sequence ID" value="KAG8232595.1"/>
    <property type="molecule type" value="Genomic_DNA"/>
</dbReference>
<dbReference type="PROSITE" id="PS00135">
    <property type="entry name" value="TRYPSIN_SER"/>
    <property type="match status" value="1"/>
</dbReference>
<dbReference type="GO" id="GO:0004252">
    <property type="term" value="F:serine-type endopeptidase activity"/>
    <property type="evidence" value="ECO:0007669"/>
    <property type="project" value="InterPro"/>
</dbReference>
<proteinExistence type="predicted"/>
<dbReference type="InterPro" id="IPR001254">
    <property type="entry name" value="Trypsin_dom"/>
</dbReference>
<dbReference type="SMART" id="SM00020">
    <property type="entry name" value="Tryp_SPc"/>
    <property type="match status" value="1"/>
</dbReference>
<evidence type="ECO:0000313" key="3">
    <source>
        <dbReference type="EMBL" id="KAG8232595.1"/>
    </source>
</evidence>
<dbReference type="AlphaFoldDB" id="A0A8K0P1S1"/>
<sequence length="342" mass="37980">MNDYDGTYQHLLTPFGIGKRPSQCGIPKLHPRRLHHQNGEYTDDEDGLADEDEDIDETEANGFVEEGEDAYGIGEVMETRGGIPTNVISKRIVGGSEARFGEFPWQAHIRIAGYQCGGVLVGKAHVATAAHCVHRARLRDITVYLGEYDTQNTGRYSEPLPGEARRVIKKVIHPDFQYRVTQPDRFDLALLRLSRPVSFRANILPICLPSVGQDLTFRGRLGVVAGWGKTDTSYATVPILKDDECLRWHRSKNIRLQLHSEMFCAGHRDGHSDACLGDSGGPLVVLVGGRWTLAGITSAGFGCAVDHQPGIYHKVSVTSEWIAEHVRHNAIKYDVIHLRQLV</sequence>
<dbReference type="InterPro" id="IPR033116">
    <property type="entry name" value="TRYPSIN_SER"/>
</dbReference>
<dbReference type="InterPro" id="IPR009003">
    <property type="entry name" value="Peptidase_S1_PA"/>
</dbReference>
<keyword evidence="1" id="KW-1015">Disulfide bond</keyword>
<name>A0A8K0P1S1_LADFU</name>
<dbReference type="Pfam" id="PF00089">
    <property type="entry name" value="Trypsin"/>
    <property type="match status" value="1"/>
</dbReference>
<dbReference type="InterPro" id="IPR043504">
    <property type="entry name" value="Peptidase_S1_PA_chymotrypsin"/>
</dbReference>
<keyword evidence="4" id="KW-1185">Reference proteome</keyword>
<organism evidence="3 4">
    <name type="scientific">Ladona fulva</name>
    <name type="common">Scarce chaser dragonfly</name>
    <name type="synonym">Libellula fulva</name>
    <dbReference type="NCBI Taxonomy" id="123851"/>
    <lineage>
        <taxon>Eukaryota</taxon>
        <taxon>Metazoa</taxon>
        <taxon>Ecdysozoa</taxon>
        <taxon>Arthropoda</taxon>
        <taxon>Hexapoda</taxon>
        <taxon>Insecta</taxon>
        <taxon>Pterygota</taxon>
        <taxon>Palaeoptera</taxon>
        <taxon>Odonata</taxon>
        <taxon>Epiprocta</taxon>
        <taxon>Anisoptera</taxon>
        <taxon>Libelluloidea</taxon>
        <taxon>Libellulidae</taxon>
        <taxon>Ladona</taxon>
    </lineage>
</organism>
<accession>A0A8K0P1S1</accession>
<dbReference type="CDD" id="cd00190">
    <property type="entry name" value="Tryp_SPc"/>
    <property type="match status" value="1"/>
</dbReference>
<protein>
    <recommendedName>
        <fullName evidence="2">Peptidase S1 domain-containing protein</fullName>
    </recommendedName>
</protein>